<reference evidence="2 3" key="1">
    <citation type="submission" date="2018-09" db="EMBL/GenBank/DDBJ databases">
        <title>Phylogeny of the Shewanellaceae, and recommendation for two new genera, Pseudoshewanella and Parashewanella.</title>
        <authorList>
            <person name="Wang G."/>
        </authorList>
    </citation>
    <scope>NUCLEOTIDE SEQUENCE [LARGE SCALE GENOMIC DNA]</scope>
    <source>
        <strain evidence="2 3">C51</strain>
    </source>
</reference>
<dbReference type="PANTHER" id="PTHR33608:SF7">
    <property type="entry name" value="DUF58 DOMAIN-CONTAINING PROTEIN"/>
    <property type="match status" value="1"/>
</dbReference>
<dbReference type="InterPro" id="IPR002881">
    <property type="entry name" value="DUF58"/>
</dbReference>
<protein>
    <submittedName>
        <fullName evidence="2">DUF58 domain-containing protein</fullName>
    </submittedName>
</protein>
<dbReference type="PROSITE" id="PS50234">
    <property type="entry name" value="VWFA"/>
    <property type="match status" value="1"/>
</dbReference>
<gene>
    <name evidence="2" type="ORF">D5018_09965</name>
</gene>
<sequence>MASPTLTFNELFDADFLSALQHFSLRVEKVQKGGRLAEQKTAARGQGLEFADFKPYVAGDDLRAIDWNIYRRLGRVFVRIFEEQQDMPVYFLIDVSASMFLENKPRINAALQTSLALSSISLSQHDSVGLFPFADEMQVKVKFSSGKRNVMRIAKHLSELEAQNQTNLTTSIHHLANLNLRKGLVVVISDFFDDSGIEKVVDSLKLLRHKLLLVQLTKASDADPSLNDELYGDIKLQDCETDGSAEITITPALLAKYKEIYQSFNQRLLDFTNQYGAGFVQIDTDEDVLEQLSSLFESGGLVL</sequence>
<organism evidence="2 3">
    <name type="scientific">Parashewanella curva</name>
    <dbReference type="NCBI Taxonomy" id="2338552"/>
    <lineage>
        <taxon>Bacteria</taxon>
        <taxon>Pseudomonadati</taxon>
        <taxon>Pseudomonadota</taxon>
        <taxon>Gammaproteobacteria</taxon>
        <taxon>Alteromonadales</taxon>
        <taxon>Shewanellaceae</taxon>
        <taxon>Parashewanella</taxon>
    </lineage>
</organism>
<evidence type="ECO:0000259" key="1">
    <source>
        <dbReference type="PROSITE" id="PS50234"/>
    </source>
</evidence>
<dbReference type="CDD" id="cd00198">
    <property type="entry name" value="vWFA"/>
    <property type="match status" value="1"/>
</dbReference>
<dbReference type="EMBL" id="QZEI01000025">
    <property type="protein sequence ID" value="RLV59886.1"/>
    <property type="molecule type" value="Genomic_DNA"/>
</dbReference>
<evidence type="ECO:0000313" key="3">
    <source>
        <dbReference type="Proteomes" id="UP000281474"/>
    </source>
</evidence>
<name>A0A3L8PWY1_9GAMM</name>
<accession>A0A3L8PWY1</accession>
<dbReference type="Pfam" id="PF01882">
    <property type="entry name" value="DUF58"/>
    <property type="match status" value="1"/>
</dbReference>
<keyword evidence="3" id="KW-1185">Reference proteome</keyword>
<dbReference type="RefSeq" id="WP_121838854.1">
    <property type="nucleotide sequence ID" value="NZ_ML014774.1"/>
</dbReference>
<dbReference type="AlphaFoldDB" id="A0A3L8PWY1"/>
<dbReference type="Proteomes" id="UP000281474">
    <property type="component" value="Unassembled WGS sequence"/>
</dbReference>
<dbReference type="Gene3D" id="3.40.50.410">
    <property type="entry name" value="von Willebrand factor, type A domain"/>
    <property type="match status" value="1"/>
</dbReference>
<dbReference type="SUPFAM" id="SSF53300">
    <property type="entry name" value="vWA-like"/>
    <property type="match status" value="1"/>
</dbReference>
<dbReference type="InterPro" id="IPR002035">
    <property type="entry name" value="VWF_A"/>
</dbReference>
<dbReference type="SMART" id="SM00327">
    <property type="entry name" value="VWA"/>
    <property type="match status" value="1"/>
</dbReference>
<dbReference type="PANTHER" id="PTHR33608">
    <property type="entry name" value="BLL2464 PROTEIN"/>
    <property type="match status" value="1"/>
</dbReference>
<dbReference type="InterPro" id="IPR036465">
    <property type="entry name" value="vWFA_dom_sf"/>
</dbReference>
<proteinExistence type="predicted"/>
<feature type="domain" description="VWFA" evidence="1">
    <location>
        <begin position="88"/>
        <end position="230"/>
    </location>
</feature>
<comment type="caution">
    <text evidence="2">The sequence shown here is derived from an EMBL/GenBank/DDBJ whole genome shotgun (WGS) entry which is preliminary data.</text>
</comment>
<dbReference type="OrthoDB" id="9812729at2"/>
<evidence type="ECO:0000313" key="2">
    <source>
        <dbReference type="EMBL" id="RLV59886.1"/>
    </source>
</evidence>